<feature type="non-terminal residue" evidence="2">
    <location>
        <position position="1"/>
    </location>
</feature>
<sequence length="90" mass="9571">EQPMPAANCPRKPTPAQRGQDQPKGQQQGCWSCPEHQGSGKPTLYSSRERGPSSGRGEQQPEQEHPAGPSCPQTREQEGNKQAAGTGAPP</sequence>
<feature type="region of interest" description="Disordered" evidence="1">
    <location>
        <begin position="1"/>
        <end position="90"/>
    </location>
</feature>
<gene>
    <name evidence="2" type="ORF">GOODEAATRI_024484</name>
</gene>
<reference evidence="2 3" key="1">
    <citation type="submission" date="2021-06" db="EMBL/GenBank/DDBJ databases">
        <authorList>
            <person name="Palmer J.M."/>
        </authorList>
    </citation>
    <scope>NUCLEOTIDE SEQUENCE [LARGE SCALE GENOMIC DNA]</scope>
    <source>
        <strain evidence="2 3">GA_2019</strain>
        <tissue evidence="2">Muscle</tissue>
    </source>
</reference>
<accession>A0ABV0MKE6</accession>
<name>A0ABV0MKE6_9TELE</name>
<feature type="compositionally biased region" description="Low complexity" evidence="1">
    <location>
        <begin position="17"/>
        <end position="29"/>
    </location>
</feature>
<comment type="caution">
    <text evidence="2">The sequence shown here is derived from an EMBL/GenBank/DDBJ whole genome shotgun (WGS) entry which is preliminary data.</text>
</comment>
<protein>
    <submittedName>
        <fullName evidence="2">Uncharacterized protein</fullName>
    </submittedName>
</protein>
<proteinExistence type="predicted"/>
<dbReference type="Proteomes" id="UP001476798">
    <property type="component" value="Unassembled WGS sequence"/>
</dbReference>
<evidence type="ECO:0000313" key="2">
    <source>
        <dbReference type="EMBL" id="MEQ2159579.1"/>
    </source>
</evidence>
<organism evidence="2 3">
    <name type="scientific">Goodea atripinnis</name>
    <dbReference type="NCBI Taxonomy" id="208336"/>
    <lineage>
        <taxon>Eukaryota</taxon>
        <taxon>Metazoa</taxon>
        <taxon>Chordata</taxon>
        <taxon>Craniata</taxon>
        <taxon>Vertebrata</taxon>
        <taxon>Euteleostomi</taxon>
        <taxon>Actinopterygii</taxon>
        <taxon>Neopterygii</taxon>
        <taxon>Teleostei</taxon>
        <taxon>Neoteleostei</taxon>
        <taxon>Acanthomorphata</taxon>
        <taxon>Ovalentaria</taxon>
        <taxon>Atherinomorphae</taxon>
        <taxon>Cyprinodontiformes</taxon>
        <taxon>Goodeidae</taxon>
        <taxon>Goodea</taxon>
    </lineage>
</organism>
<evidence type="ECO:0000256" key="1">
    <source>
        <dbReference type="SAM" id="MobiDB-lite"/>
    </source>
</evidence>
<keyword evidence="3" id="KW-1185">Reference proteome</keyword>
<dbReference type="EMBL" id="JAHRIO010002745">
    <property type="protein sequence ID" value="MEQ2159579.1"/>
    <property type="molecule type" value="Genomic_DNA"/>
</dbReference>
<evidence type="ECO:0000313" key="3">
    <source>
        <dbReference type="Proteomes" id="UP001476798"/>
    </source>
</evidence>